<evidence type="ECO:0000313" key="2">
    <source>
        <dbReference type="Proteomes" id="UP001295423"/>
    </source>
</evidence>
<name>A0AAD2FQN9_9STRA</name>
<evidence type="ECO:0000313" key="1">
    <source>
        <dbReference type="EMBL" id="CAJ1949542.1"/>
    </source>
</evidence>
<proteinExistence type="predicted"/>
<gene>
    <name evidence="1" type="ORF">CYCCA115_LOCUS12149</name>
</gene>
<organism evidence="1 2">
    <name type="scientific">Cylindrotheca closterium</name>
    <dbReference type="NCBI Taxonomy" id="2856"/>
    <lineage>
        <taxon>Eukaryota</taxon>
        <taxon>Sar</taxon>
        <taxon>Stramenopiles</taxon>
        <taxon>Ochrophyta</taxon>
        <taxon>Bacillariophyta</taxon>
        <taxon>Bacillariophyceae</taxon>
        <taxon>Bacillariophycidae</taxon>
        <taxon>Bacillariales</taxon>
        <taxon>Bacillariaceae</taxon>
        <taxon>Cylindrotheca</taxon>
    </lineage>
</organism>
<protein>
    <submittedName>
        <fullName evidence="1">Uncharacterized protein</fullName>
    </submittedName>
</protein>
<dbReference type="Proteomes" id="UP001295423">
    <property type="component" value="Unassembled WGS sequence"/>
</dbReference>
<reference evidence="1" key="1">
    <citation type="submission" date="2023-08" db="EMBL/GenBank/DDBJ databases">
        <authorList>
            <person name="Audoor S."/>
            <person name="Bilcke G."/>
        </authorList>
    </citation>
    <scope>NUCLEOTIDE SEQUENCE</scope>
</reference>
<comment type="caution">
    <text evidence="1">The sequence shown here is derived from an EMBL/GenBank/DDBJ whole genome shotgun (WGS) entry which is preliminary data.</text>
</comment>
<sequence>MKGGAKKNKETENRFESLLQRIEKQYNPPEQQEHALSFLYYQRPPDEAASALGQQLAVTFQDLSLELVPSMQEKALVCLTSPHMNPSIIQGFLTTLWTTSTSWTGMDWLPSWILHTDKLCCSEYDDDDDERTNWDALTAMIHCHAKCVRRHLQRPDTNQIEMSHEIAVSFRKLQSSPSQIAMLREFTKVAFYIPENEDETNVEHGSLHSVRPMLSPLMTTTVLSLKKRPQHQTVLFLEGLWREAWNAIPIALEQGLQAEVMDVLEWMAKSLGLYLSSISCCSRSADKIGGKEIAHRWLIQLLEMATFLEPSLDSESIELQMLSKWLSRMVTGPLICICATIPTFRISLQPVLLPIQAIIQRLNSTKTCRFTLDTIETHKLAAMLLSNPLQEDVRELILVLAASISTNSGGTSSSMVESMLRGVGSMLVANSNYSSSCAELIRSLPNRSSRHIGTKTARSTYPMNSLLQIVEEELTEDVKSLIDFLATEGFSLNAQQLSATQQMGALLFGVGLLDSDASWNESTRGYFHHLLLKYPHLGVPLLPIVIESINRACIRGDGAFLIDRLDFLCDTIIQDPQCAREVWNLLGVQLMQPTVSVAIRASVIRLFPKICASNKRLYKRVIVALGNSLVFNKVAPGPQDINDQNEIKLAVAATVAELARDDLIKDVTDIIGWIQDFIEDCGWVRSVSTLDKEVSTAKAAIVHYALLCLHYLVVSQELDYNVVMVVLRKRLCDVHNLEEVTKLPPLVLEALAILLGDGECDDDESDSDDGREQRVGIHPQVRQSVTTLIQLGLSETLHPNEKDVNSLARQVLSKCRENLYASLSRYSLDALGLDDGGIIAACSAASNPDTPAMSESGRQYNALKLVIEKGIQRLQADGEMMMQKGRFEGYKSDGQKSESLQGLTSKILKFEEDILGSSLWQKRSKAKKRNKSEPSESLDKSSYIAALPSSETIRELYNENRGTATALSALLCDDDKPMSNITMLAMDICNESSDALINVMYVQAWLHTSRSLLQQLVASQSSSEGLQNIFNSIREWRYTHDNADNMNMALSALALHIPVVLGPYGDHSIYVGELCDEVYMAYQDHGFENPDVAKLCLAFVAVCSVRNNDFSRVTEVVEALEKSVTAYGGKVSFGACFGLASIAQAFCGAEGDTSDGTAARFIRRITGFLLRQLLSCIKGNYPALQRLLVSVENGSIDPEVIDALTALRRQQLVVVESKRGIAKIIFMAFGLCSRAFAIVNDELLLGIYCFLGCLPWGSGKGFALPSILRTCLRCGLFQDSEVQKIYANYARIFQDGLDNGVRGLDDILYVVTATNAKVIPHSTRRFLVGNPSLFDNDGRCVSLLCAVCSLSSLPCLGHNSELFTDSPQLLSFTTKSDIVGVSSLIMEALGASDFDLGKYSQIGVLLMGYLASLKTFIGSSDLSVAGSSTLHTSKESRVSQLPTPHKGTVLEVLMSFLSPHVFESRNEVVANDGTCGLVGCLEVLSLPGHFAVFNEKILGRDALIAEVSTKLLVSQLEGRPRAVFDGREFIDQAIKLIKTPSDQLRESIIMSTSPLLLESLDTILSKLPTERVHDAMDTIWQMCLSETEGSSWALSFLDATKRILIRGNEVRTFNIAPNKLRIVQTFLLRSAFEGLRNTKWTTRSQLAERAIVKLYAHCLAEIPINSLVEVEFFTLTDHDGFVGEALRYRCIMILVRLDYFESASRVSSEIQAAMSWFSRQLVSSLDSTFSNSLLSICCSMMDATELENSDGRKSLLFMLLDNLMLVGAQASMMGLQMLGALVGQWTRGRGSDGDLSLACLCIRPQTTWQSMPPRTALKLLEILVRDMPYNLASFTKKERIKDAVSNRLHRIHSRWLEYDVSENSLMCLRQAVALCRSEESENNDFDYMGNTMLQKQQQ</sequence>
<accession>A0AAD2FQN9</accession>
<dbReference type="EMBL" id="CAKOGP040001758">
    <property type="protein sequence ID" value="CAJ1949542.1"/>
    <property type="molecule type" value="Genomic_DNA"/>
</dbReference>
<keyword evidence="2" id="KW-1185">Reference proteome</keyword>